<name>A0AAJ0FVC1_9HYPO</name>
<feature type="domain" description="ATP-grasp" evidence="6">
    <location>
        <begin position="365"/>
        <end position="616"/>
    </location>
</feature>
<evidence type="ECO:0000256" key="1">
    <source>
        <dbReference type="ARBA" id="ARBA00022598"/>
    </source>
</evidence>
<gene>
    <name evidence="7" type="ORF">QQS21_009103</name>
</gene>
<dbReference type="Gene3D" id="3.40.50.20">
    <property type="match status" value="1"/>
</dbReference>
<dbReference type="Gene3D" id="3.30.470.20">
    <property type="entry name" value="ATP-grasp fold, B domain"/>
    <property type="match status" value="1"/>
</dbReference>
<dbReference type="InterPro" id="IPR011095">
    <property type="entry name" value="Dala_Dala_lig_C"/>
</dbReference>
<protein>
    <recommendedName>
        <fullName evidence="6">ATP-grasp domain-containing protein</fullName>
    </recommendedName>
</protein>
<dbReference type="AlphaFoldDB" id="A0AAJ0FVC1"/>
<evidence type="ECO:0000259" key="6">
    <source>
        <dbReference type="PROSITE" id="PS50975"/>
    </source>
</evidence>
<evidence type="ECO:0000256" key="2">
    <source>
        <dbReference type="ARBA" id="ARBA00022741"/>
    </source>
</evidence>
<reference evidence="7" key="1">
    <citation type="submission" date="2023-06" db="EMBL/GenBank/DDBJ databases">
        <title>Conoideocrella luteorostrata (Hypocreales: Clavicipitaceae), a potential biocontrol fungus for elongate hemlock scale in United States Christmas tree production areas.</title>
        <authorList>
            <person name="Barrett H."/>
            <person name="Lovett B."/>
            <person name="Macias A.M."/>
            <person name="Stajich J.E."/>
            <person name="Kasson M.T."/>
        </authorList>
    </citation>
    <scope>NUCLEOTIDE SEQUENCE</scope>
    <source>
        <strain evidence="7">ARSEF 14590</strain>
    </source>
</reference>
<organism evidence="7 8">
    <name type="scientific">Conoideocrella luteorostrata</name>
    <dbReference type="NCBI Taxonomy" id="1105319"/>
    <lineage>
        <taxon>Eukaryota</taxon>
        <taxon>Fungi</taxon>
        <taxon>Dikarya</taxon>
        <taxon>Ascomycota</taxon>
        <taxon>Pezizomycotina</taxon>
        <taxon>Sordariomycetes</taxon>
        <taxon>Hypocreomycetidae</taxon>
        <taxon>Hypocreales</taxon>
        <taxon>Clavicipitaceae</taxon>
        <taxon>Conoideocrella</taxon>
    </lineage>
</organism>
<dbReference type="Pfam" id="PF07478">
    <property type="entry name" value="Dala_Dala_lig_C"/>
    <property type="match status" value="1"/>
</dbReference>
<dbReference type="PANTHER" id="PTHR43585">
    <property type="entry name" value="FUMIPYRROLE BIOSYNTHESIS PROTEIN C"/>
    <property type="match status" value="1"/>
</dbReference>
<dbReference type="GO" id="GO:0005524">
    <property type="term" value="F:ATP binding"/>
    <property type="evidence" value="ECO:0007669"/>
    <property type="project" value="UniProtKB-UniRule"/>
</dbReference>
<dbReference type="PANTHER" id="PTHR43585:SF2">
    <property type="entry name" value="ATP-GRASP ENZYME FSQD"/>
    <property type="match status" value="1"/>
</dbReference>
<keyword evidence="3 4" id="KW-0067">ATP-binding</keyword>
<feature type="region of interest" description="Disordered" evidence="5">
    <location>
        <begin position="472"/>
        <end position="503"/>
    </location>
</feature>
<keyword evidence="1" id="KW-0436">Ligase</keyword>
<keyword evidence="8" id="KW-1185">Reference proteome</keyword>
<evidence type="ECO:0000256" key="3">
    <source>
        <dbReference type="ARBA" id="ARBA00022840"/>
    </source>
</evidence>
<evidence type="ECO:0000313" key="7">
    <source>
        <dbReference type="EMBL" id="KAK2593174.1"/>
    </source>
</evidence>
<proteinExistence type="predicted"/>
<sequence length="736" mass="81958">MFPEKAEMDLQQVVHSNFTGVSSFETDIDDKRVHLYCHWRLNEHMSPTDAPSAAVDIKSVPCSTLDLFFTPISFWLREKTLTSRSRASDRYTVNRHAADDAHSLSDNKSPIWPEASQTEAFRFVQDAIKKNVDGYGSCITAVKLLLPAVNGYVVRNDIVQRRFLTCQLAEKVIDFTTPGRHIQAFIYHREFVFQNALDTAIGAIHLKRLPGVDRGLVECAMNSLEADIKARLSFPWIVGKPLPRKRLALVDGKSYPDVSTAPLGIYRAAKALGVELVVLDYEGHWAQDPTAGQWRDEFIACDLTLGKDLPDRIVDSLSWSKGPIHSITTYSDKLLPATARAAEMMGLFTSPPEAMDICHDKRRTREFAPSACAQILSVKGVQDLQEQLASLISPLKYPLIVKPITGYSSEGVTKVLSEAELLDAVRRNEQTFPGIDNLIEPYISGPEVDANFILLDGELIWSEINDDFPSSAENFQKSSSKRSEISSSSTLPSQFSTPAPVPPSKSFAELSTIIPSILPESEIAQLRSSLTETLLRLGFKNGVFHLEARVQGSKMKYTMTNNGMELKPSQSETSKTADPSVFLIEINPRVPGHQETFAVEYTYGIDYFAMHMLAALSASAPALHTEDDIALKTIIRSLSHPLPEHCQYPTHIVFIPLDRGGTLVTVKPPPQQLMQYVSESLVFMQRGEVCKDPDKEGKWPFVAYFQVVAKLNGVEGRAQARTIGEMVRESFDYVME</sequence>
<dbReference type="PROSITE" id="PS50975">
    <property type="entry name" value="ATP_GRASP"/>
    <property type="match status" value="1"/>
</dbReference>
<evidence type="ECO:0000256" key="5">
    <source>
        <dbReference type="SAM" id="MobiDB-lite"/>
    </source>
</evidence>
<dbReference type="InterPro" id="IPR011761">
    <property type="entry name" value="ATP-grasp"/>
</dbReference>
<dbReference type="Proteomes" id="UP001251528">
    <property type="component" value="Unassembled WGS sequence"/>
</dbReference>
<dbReference type="GO" id="GO:0046872">
    <property type="term" value="F:metal ion binding"/>
    <property type="evidence" value="ECO:0007669"/>
    <property type="project" value="InterPro"/>
</dbReference>
<dbReference type="SUPFAM" id="SSF56059">
    <property type="entry name" value="Glutathione synthetase ATP-binding domain-like"/>
    <property type="match status" value="1"/>
</dbReference>
<feature type="compositionally biased region" description="Low complexity" evidence="5">
    <location>
        <begin position="485"/>
        <end position="498"/>
    </location>
</feature>
<keyword evidence="2 4" id="KW-0547">Nucleotide-binding</keyword>
<dbReference type="GO" id="GO:0008716">
    <property type="term" value="F:D-alanine-D-alanine ligase activity"/>
    <property type="evidence" value="ECO:0007669"/>
    <property type="project" value="InterPro"/>
</dbReference>
<dbReference type="Pfam" id="PF18130">
    <property type="entry name" value="ATPgrasp_N"/>
    <property type="match status" value="1"/>
</dbReference>
<dbReference type="EMBL" id="JASWJB010000224">
    <property type="protein sequence ID" value="KAK2593174.1"/>
    <property type="molecule type" value="Genomic_DNA"/>
</dbReference>
<dbReference type="Gene3D" id="3.30.1490.20">
    <property type="entry name" value="ATP-grasp fold, A domain"/>
    <property type="match status" value="1"/>
</dbReference>
<evidence type="ECO:0000313" key="8">
    <source>
        <dbReference type="Proteomes" id="UP001251528"/>
    </source>
</evidence>
<evidence type="ECO:0000256" key="4">
    <source>
        <dbReference type="PROSITE-ProRule" id="PRU00409"/>
    </source>
</evidence>
<dbReference type="InterPro" id="IPR052032">
    <property type="entry name" value="ATP-dep_AA_Ligase"/>
</dbReference>
<dbReference type="InterPro" id="IPR013815">
    <property type="entry name" value="ATP_grasp_subdomain_1"/>
</dbReference>
<dbReference type="InterPro" id="IPR041472">
    <property type="entry name" value="BL00235/CARNS1_N"/>
</dbReference>
<accession>A0AAJ0FVC1</accession>
<comment type="caution">
    <text evidence="7">The sequence shown here is derived from an EMBL/GenBank/DDBJ whole genome shotgun (WGS) entry which is preliminary data.</text>
</comment>